<evidence type="ECO:0000313" key="7">
    <source>
        <dbReference type="Proteomes" id="UP000192656"/>
    </source>
</evidence>
<dbReference type="RefSeq" id="WP_084411078.1">
    <property type="nucleotide sequence ID" value="NZ_FWXR01000014.1"/>
</dbReference>
<dbReference type="Gene3D" id="1.20.1550.10">
    <property type="entry name" value="DsbB-like"/>
    <property type="match status" value="1"/>
</dbReference>
<dbReference type="PIRSF" id="PIRSF033913">
    <property type="entry name" value="S-S_format_DsbB"/>
    <property type="match status" value="1"/>
</dbReference>
<keyword evidence="3 5" id="KW-1133">Transmembrane helix</keyword>
<feature type="transmembrane region" description="Helical" evidence="5">
    <location>
        <begin position="79"/>
        <end position="99"/>
    </location>
</feature>
<dbReference type="OrthoDB" id="9808637at2"/>
<proteinExistence type="predicted"/>
<evidence type="ECO:0000313" key="6">
    <source>
        <dbReference type="EMBL" id="SMC95335.1"/>
    </source>
</evidence>
<dbReference type="AlphaFoldDB" id="A0A1W2DCW9"/>
<dbReference type="GO" id="GO:0016020">
    <property type="term" value="C:membrane"/>
    <property type="evidence" value="ECO:0007669"/>
    <property type="project" value="UniProtKB-SubCell"/>
</dbReference>
<sequence>MSVSFLARPVGFRQSAAAIALLIGTTLTVGGALLFEHVGGYMPCALCLTERIPYYVAIPVALIAAIAAAGRARPPLVRLLLLLLGVIMLISLGLGVYHAGVEWGYWPGPTGCSTSGNADLLSNDLLGAIDRVRAPSCNEAAGRFLGLSFAGWNALASAILAAIALRASVAKADRFA</sequence>
<dbReference type="InterPro" id="IPR003752">
    <property type="entry name" value="DiS_bond_form_DsbB/BdbC"/>
</dbReference>
<protein>
    <submittedName>
        <fullName evidence="6">Disulfide bond formation protein DsbB</fullName>
    </submittedName>
</protein>
<dbReference type="EMBL" id="FWXR01000014">
    <property type="protein sequence ID" value="SMC95335.1"/>
    <property type="molecule type" value="Genomic_DNA"/>
</dbReference>
<gene>
    <name evidence="6" type="ORF">SAMN06297251_11420</name>
</gene>
<dbReference type="InterPro" id="IPR024199">
    <property type="entry name" value="Uncharacterised_DsbB"/>
</dbReference>
<evidence type="ECO:0000256" key="5">
    <source>
        <dbReference type="SAM" id="Phobius"/>
    </source>
</evidence>
<feature type="transmembrane region" description="Helical" evidence="5">
    <location>
        <begin position="144"/>
        <end position="165"/>
    </location>
</feature>
<accession>A0A1W2DCW9</accession>
<feature type="transmembrane region" description="Helical" evidence="5">
    <location>
        <begin position="54"/>
        <end position="72"/>
    </location>
</feature>
<dbReference type="STRING" id="937218.SAMN06297251_11420"/>
<name>A0A1W2DCW9_9HYPH</name>
<keyword evidence="4 5" id="KW-0472">Membrane</keyword>
<evidence type="ECO:0000256" key="1">
    <source>
        <dbReference type="ARBA" id="ARBA00004141"/>
    </source>
</evidence>
<evidence type="ECO:0000256" key="4">
    <source>
        <dbReference type="ARBA" id="ARBA00023136"/>
    </source>
</evidence>
<organism evidence="6 7">
    <name type="scientific">Fulvimarina manganoxydans</name>
    <dbReference type="NCBI Taxonomy" id="937218"/>
    <lineage>
        <taxon>Bacteria</taxon>
        <taxon>Pseudomonadati</taxon>
        <taxon>Pseudomonadota</taxon>
        <taxon>Alphaproteobacteria</taxon>
        <taxon>Hyphomicrobiales</taxon>
        <taxon>Aurantimonadaceae</taxon>
        <taxon>Fulvimarina</taxon>
    </lineage>
</organism>
<dbReference type="Pfam" id="PF02600">
    <property type="entry name" value="DsbB"/>
    <property type="match status" value="1"/>
</dbReference>
<keyword evidence="7" id="KW-1185">Reference proteome</keyword>
<dbReference type="GO" id="GO:0006457">
    <property type="term" value="P:protein folding"/>
    <property type="evidence" value="ECO:0007669"/>
    <property type="project" value="InterPro"/>
</dbReference>
<comment type="subcellular location">
    <subcellularLocation>
        <location evidence="1">Membrane</location>
        <topology evidence="1">Multi-pass membrane protein</topology>
    </subcellularLocation>
</comment>
<reference evidence="6 7" key="1">
    <citation type="submission" date="2017-04" db="EMBL/GenBank/DDBJ databases">
        <authorList>
            <person name="Afonso C.L."/>
            <person name="Miller P.J."/>
            <person name="Scott M.A."/>
            <person name="Spackman E."/>
            <person name="Goraichik I."/>
            <person name="Dimitrov K.M."/>
            <person name="Suarez D.L."/>
            <person name="Swayne D.E."/>
        </authorList>
    </citation>
    <scope>NUCLEOTIDE SEQUENCE [LARGE SCALE GENOMIC DNA]</scope>
    <source>
        <strain evidence="6 7">CGMCC 1.10972</strain>
    </source>
</reference>
<keyword evidence="2 5" id="KW-0812">Transmembrane</keyword>
<dbReference type="SUPFAM" id="SSF158442">
    <property type="entry name" value="DsbB-like"/>
    <property type="match status" value="1"/>
</dbReference>
<dbReference type="InterPro" id="IPR023380">
    <property type="entry name" value="DsbB-like_sf"/>
</dbReference>
<evidence type="ECO:0000256" key="2">
    <source>
        <dbReference type="ARBA" id="ARBA00022692"/>
    </source>
</evidence>
<feature type="transmembrane region" description="Helical" evidence="5">
    <location>
        <begin position="12"/>
        <end position="34"/>
    </location>
</feature>
<dbReference type="GO" id="GO:0015035">
    <property type="term" value="F:protein-disulfide reductase activity"/>
    <property type="evidence" value="ECO:0007669"/>
    <property type="project" value="InterPro"/>
</dbReference>
<dbReference type="Proteomes" id="UP000192656">
    <property type="component" value="Unassembled WGS sequence"/>
</dbReference>
<evidence type="ECO:0000256" key="3">
    <source>
        <dbReference type="ARBA" id="ARBA00022989"/>
    </source>
</evidence>